<gene>
    <name evidence="1" type="ORF">SAMN02745178_02196</name>
</gene>
<name>A0A1T4XR70_9FIRM</name>
<dbReference type="Gene3D" id="3.40.50.1000">
    <property type="entry name" value="HAD superfamily/HAD-like"/>
    <property type="match status" value="1"/>
</dbReference>
<reference evidence="1 2" key="1">
    <citation type="submission" date="2017-02" db="EMBL/GenBank/DDBJ databases">
        <authorList>
            <person name="Peterson S.W."/>
        </authorList>
    </citation>
    <scope>NUCLEOTIDE SEQUENCE [LARGE SCALE GENOMIC DNA]</scope>
    <source>
        <strain evidence="1 2">ATCC 27749</strain>
    </source>
</reference>
<dbReference type="STRING" id="745368.SAMN02745178_02196"/>
<protein>
    <submittedName>
        <fullName evidence="1">Haloacid dehalogenase superfamily, subfamily IA, variant 3 with third motif having DD or ED</fullName>
    </submittedName>
</protein>
<dbReference type="PRINTS" id="PR00413">
    <property type="entry name" value="HADHALOGNASE"/>
</dbReference>
<keyword evidence="2" id="KW-1185">Reference proteome</keyword>
<dbReference type="Pfam" id="PF00702">
    <property type="entry name" value="Hydrolase"/>
    <property type="match status" value="1"/>
</dbReference>
<dbReference type="PANTHER" id="PTHR18901:SF38">
    <property type="entry name" value="PSEUDOURIDINE-5'-PHOSPHATASE"/>
    <property type="match status" value="1"/>
</dbReference>
<dbReference type="InterPro" id="IPR023214">
    <property type="entry name" value="HAD_sf"/>
</dbReference>
<dbReference type="Proteomes" id="UP000190286">
    <property type="component" value="Unassembled WGS sequence"/>
</dbReference>
<dbReference type="Gene3D" id="1.10.150.240">
    <property type="entry name" value="Putative phosphatase, domain 2"/>
    <property type="match status" value="1"/>
</dbReference>
<dbReference type="GeneID" id="93338643"/>
<evidence type="ECO:0000313" key="1">
    <source>
        <dbReference type="EMBL" id="SKA92024.1"/>
    </source>
</evidence>
<evidence type="ECO:0000313" key="2">
    <source>
        <dbReference type="Proteomes" id="UP000190286"/>
    </source>
</evidence>
<accession>A0A1T4XR70</accession>
<dbReference type="PANTHER" id="PTHR18901">
    <property type="entry name" value="2-DEOXYGLUCOSE-6-PHOSPHATE PHOSPHATASE 2"/>
    <property type="match status" value="1"/>
</dbReference>
<dbReference type="RefSeq" id="WP_078785054.1">
    <property type="nucleotide sequence ID" value="NZ_DBEXRL010000232.1"/>
</dbReference>
<dbReference type="SUPFAM" id="SSF56784">
    <property type="entry name" value="HAD-like"/>
    <property type="match status" value="1"/>
</dbReference>
<dbReference type="NCBIfam" id="TIGR01509">
    <property type="entry name" value="HAD-SF-IA-v3"/>
    <property type="match status" value="1"/>
</dbReference>
<dbReference type="SFLD" id="SFLDG01129">
    <property type="entry name" value="C1.5:_HAD__Beta-PGM__Phosphata"/>
    <property type="match status" value="1"/>
</dbReference>
<dbReference type="EMBL" id="FUYF01000014">
    <property type="protein sequence ID" value="SKA92024.1"/>
    <property type="molecule type" value="Genomic_DNA"/>
</dbReference>
<dbReference type="AlphaFoldDB" id="A0A1T4XR70"/>
<dbReference type="OrthoDB" id="9797743at2"/>
<sequence>MTKAAVFDLDGVLLDSMGIWNDLGARYLRSLGVTPEEGLNEILFSMSMEQGAEYLHTHYALPQSAAEVGAGIADMLRDFYFYEVPAKDGAAALLAALTARGVKLAAATSSPREHVTRALERLGLLGYFTRLFTTAEVGVSKHEPTIYLLAAEALHAAPAETLVFEDSLYALKTAKAAGFYTIGVYDADGETDQAGLQMAADLYVRDLHEAKAALL</sequence>
<dbReference type="InterPro" id="IPR036412">
    <property type="entry name" value="HAD-like_sf"/>
</dbReference>
<dbReference type="SFLD" id="SFLDS00003">
    <property type="entry name" value="Haloacid_Dehalogenase"/>
    <property type="match status" value="1"/>
</dbReference>
<organism evidence="1 2">
    <name type="scientific">Gemmiger formicilis</name>
    <dbReference type="NCBI Taxonomy" id="745368"/>
    <lineage>
        <taxon>Bacteria</taxon>
        <taxon>Bacillati</taxon>
        <taxon>Bacillota</taxon>
        <taxon>Clostridia</taxon>
        <taxon>Eubacteriales</taxon>
        <taxon>Gemmiger</taxon>
    </lineage>
</organism>
<dbReference type="InterPro" id="IPR023198">
    <property type="entry name" value="PGP-like_dom2"/>
</dbReference>
<dbReference type="InterPro" id="IPR006439">
    <property type="entry name" value="HAD-SF_hydro_IA"/>
</dbReference>
<proteinExistence type="predicted"/>